<evidence type="ECO:0000259" key="5">
    <source>
        <dbReference type="PROSITE" id="PS50893"/>
    </source>
</evidence>
<feature type="domain" description="ABC transporter" evidence="5">
    <location>
        <begin position="5"/>
        <end position="243"/>
    </location>
</feature>
<dbReference type="PANTHER" id="PTHR19211">
    <property type="entry name" value="ATP-BINDING TRANSPORT PROTEIN-RELATED"/>
    <property type="match status" value="1"/>
</dbReference>
<dbReference type="Gene3D" id="3.40.50.300">
    <property type="entry name" value="P-loop containing nucleotide triphosphate hydrolases"/>
    <property type="match status" value="2"/>
</dbReference>
<name>A0A9X3NNF6_9ACTN</name>
<keyword evidence="7" id="KW-1185">Reference proteome</keyword>
<dbReference type="SMART" id="SM00382">
    <property type="entry name" value="AAA"/>
    <property type="match status" value="2"/>
</dbReference>
<dbReference type="RefSeq" id="WP_270072610.1">
    <property type="nucleotide sequence ID" value="NZ_JAJAQC010000019.1"/>
</dbReference>
<dbReference type="GO" id="GO:0016887">
    <property type="term" value="F:ATP hydrolysis activity"/>
    <property type="evidence" value="ECO:0007669"/>
    <property type="project" value="InterPro"/>
</dbReference>
<evidence type="ECO:0000256" key="4">
    <source>
        <dbReference type="SAM" id="Coils"/>
    </source>
</evidence>
<keyword evidence="3 6" id="KW-0067">ATP-binding</keyword>
<keyword evidence="4" id="KW-0175">Coiled coil</keyword>
<evidence type="ECO:0000256" key="3">
    <source>
        <dbReference type="ARBA" id="ARBA00022840"/>
    </source>
</evidence>
<comment type="caution">
    <text evidence="6">The sequence shown here is derived from an EMBL/GenBank/DDBJ whole genome shotgun (WGS) entry which is preliminary data.</text>
</comment>
<organism evidence="6 7">
    <name type="scientific">Streptomonospora mangrovi</name>
    <dbReference type="NCBI Taxonomy" id="2883123"/>
    <lineage>
        <taxon>Bacteria</taxon>
        <taxon>Bacillati</taxon>
        <taxon>Actinomycetota</taxon>
        <taxon>Actinomycetes</taxon>
        <taxon>Streptosporangiales</taxon>
        <taxon>Nocardiopsidaceae</taxon>
        <taxon>Streptomonospora</taxon>
    </lineage>
</organism>
<accession>A0A9X3NNF6</accession>
<reference evidence="6" key="1">
    <citation type="submission" date="2021-10" db="EMBL/GenBank/DDBJ databases">
        <title>Streptomonospora sp. nov., isolated from mangrove soil.</title>
        <authorList>
            <person name="Chen X."/>
            <person name="Ge X."/>
            <person name="Liu W."/>
        </authorList>
    </citation>
    <scope>NUCLEOTIDE SEQUENCE</scope>
    <source>
        <strain evidence="6">S1-112</strain>
    </source>
</reference>
<dbReference type="InterPro" id="IPR050611">
    <property type="entry name" value="ABCF"/>
</dbReference>
<dbReference type="InterPro" id="IPR027417">
    <property type="entry name" value="P-loop_NTPase"/>
</dbReference>
<evidence type="ECO:0000256" key="2">
    <source>
        <dbReference type="ARBA" id="ARBA00022741"/>
    </source>
</evidence>
<feature type="coiled-coil region" evidence="4">
    <location>
        <begin position="232"/>
        <end position="266"/>
    </location>
</feature>
<dbReference type="Proteomes" id="UP001140076">
    <property type="component" value="Unassembled WGS sequence"/>
</dbReference>
<proteinExistence type="predicted"/>
<dbReference type="InterPro" id="IPR003593">
    <property type="entry name" value="AAA+_ATPase"/>
</dbReference>
<dbReference type="InterPro" id="IPR003439">
    <property type="entry name" value="ABC_transporter-like_ATP-bd"/>
</dbReference>
<gene>
    <name evidence="6" type="ORF">LG943_13585</name>
</gene>
<dbReference type="GO" id="GO:0005524">
    <property type="term" value="F:ATP binding"/>
    <property type="evidence" value="ECO:0007669"/>
    <property type="project" value="UniProtKB-KW"/>
</dbReference>
<sequence>MSHSIVCTDLSFDWADGTAVFSGLNAAFDRGRTGLIGRNGSGKSTLLKLVTGQLTPDSGTITTAGDVGYLDQRLTLDTGQTVAELLGIAETRAALRAIEAGDASEANFTAVGDDWDIEERAVAELARFGIALDPSASGDPLDRTVGTLSGGEAVLTGLAGLLLRRPAITLLDEPTNNLDRRARGLLYEAVDSWRGVLVVVSHDRELLERVDQIAELRDGRLRTWGGNYTAYTEQLAAEQEAAQRMVRAAEAEVRREKRQLVEARTKLDRRLRYGNKMYESKREPKIVMNARKREAQVSAGKHRIMQTEKVEEAEQALAESEAAVRDDDRIRISLPDTDVPAGRDVLQLATPEGTLYVRGPERIALVGDNGSGKTTLLRAITGGADHPVVRVVRSTDRIGYLPQRLDILDDRLSVMDNVRAAAPSATPHEVRANLARFLIRGDRVGQAAGELSGGERFRVSLACLLLADPPPHLLVLDEPTNNLDLDSVRQLTDALAAYRGALLVAGHDTAFLADIGVTRWWRVERGRAPFDTEPLQG</sequence>
<dbReference type="PANTHER" id="PTHR19211:SF6">
    <property type="entry name" value="BLL7188 PROTEIN"/>
    <property type="match status" value="1"/>
</dbReference>
<evidence type="ECO:0000256" key="1">
    <source>
        <dbReference type="ARBA" id="ARBA00022737"/>
    </source>
</evidence>
<keyword evidence="2" id="KW-0547">Nucleotide-binding</keyword>
<dbReference type="Pfam" id="PF00005">
    <property type="entry name" value="ABC_tran"/>
    <property type="match status" value="2"/>
</dbReference>
<dbReference type="AlphaFoldDB" id="A0A9X3NNF6"/>
<evidence type="ECO:0000313" key="6">
    <source>
        <dbReference type="EMBL" id="MDA0565338.1"/>
    </source>
</evidence>
<dbReference type="PROSITE" id="PS50893">
    <property type="entry name" value="ABC_TRANSPORTER_2"/>
    <property type="match status" value="1"/>
</dbReference>
<keyword evidence="1" id="KW-0677">Repeat</keyword>
<protein>
    <submittedName>
        <fullName evidence="6">ATP-binding cassette domain-containing protein</fullName>
    </submittedName>
</protein>
<evidence type="ECO:0000313" key="7">
    <source>
        <dbReference type="Proteomes" id="UP001140076"/>
    </source>
</evidence>
<dbReference type="CDD" id="cd03221">
    <property type="entry name" value="ABCF_EF-3"/>
    <property type="match status" value="2"/>
</dbReference>
<dbReference type="EMBL" id="JAJAQC010000019">
    <property type="protein sequence ID" value="MDA0565338.1"/>
    <property type="molecule type" value="Genomic_DNA"/>
</dbReference>
<dbReference type="SUPFAM" id="SSF52540">
    <property type="entry name" value="P-loop containing nucleoside triphosphate hydrolases"/>
    <property type="match status" value="2"/>
</dbReference>
<dbReference type="FunFam" id="3.40.50.300:FF:001320">
    <property type="entry name" value="Heme ABC transporter ATP-binding protein"/>
    <property type="match status" value="1"/>
</dbReference>